<evidence type="ECO:0000313" key="1">
    <source>
        <dbReference type="EMBL" id="KAI3960930.1"/>
    </source>
</evidence>
<protein>
    <submittedName>
        <fullName evidence="1">Uncharacterized protein</fullName>
    </submittedName>
</protein>
<keyword evidence="2" id="KW-1185">Reference proteome</keyword>
<organism evidence="1 2">
    <name type="scientific">Papaver atlanticum</name>
    <dbReference type="NCBI Taxonomy" id="357466"/>
    <lineage>
        <taxon>Eukaryota</taxon>
        <taxon>Viridiplantae</taxon>
        <taxon>Streptophyta</taxon>
        <taxon>Embryophyta</taxon>
        <taxon>Tracheophyta</taxon>
        <taxon>Spermatophyta</taxon>
        <taxon>Magnoliopsida</taxon>
        <taxon>Ranunculales</taxon>
        <taxon>Papaveraceae</taxon>
        <taxon>Papaveroideae</taxon>
        <taxon>Papaver</taxon>
    </lineage>
</organism>
<evidence type="ECO:0000313" key="2">
    <source>
        <dbReference type="Proteomes" id="UP001202328"/>
    </source>
</evidence>
<comment type="caution">
    <text evidence="1">The sequence shown here is derived from an EMBL/GenBank/DDBJ whole genome shotgun (WGS) entry which is preliminary data.</text>
</comment>
<dbReference type="EMBL" id="JAJJMB010000835">
    <property type="protein sequence ID" value="KAI3960930.1"/>
    <property type="molecule type" value="Genomic_DNA"/>
</dbReference>
<name>A0AAD4TL48_9MAGN</name>
<gene>
    <name evidence="1" type="ORF">MKW98_019131</name>
</gene>
<sequence>MSISQAHISGGNGLNLALGLQHRRRLYDAEIAELSILIPLLESIVLFPNQEDQLIWLGDKKGIFSVKAAYLNYSQGDTPVIPFPSSKKMCLYMLPTLTNLHHRHTALDSPNRVWNYFINVVGGTSVVLSSVKEVIVGWKSYPLNAQGNQLWKRLPAEIPWGLWKARNAIAFSGKTFKLHEVIRDIKIDAFNWSKSLDCFKGISTSSVIVGWEQFFINPH</sequence>
<dbReference type="Proteomes" id="UP001202328">
    <property type="component" value="Unassembled WGS sequence"/>
</dbReference>
<dbReference type="AlphaFoldDB" id="A0AAD4TL48"/>
<reference evidence="1" key="1">
    <citation type="submission" date="2022-04" db="EMBL/GenBank/DDBJ databases">
        <title>A functionally conserved STORR gene fusion in Papaver species that diverged 16.8 million years ago.</title>
        <authorList>
            <person name="Catania T."/>
        </authorList>
    </citation>
    <scope>NUCLEOTIDE SEQUENCE</scope>
    <source>
        <strain evidence="1">S-188037</strain>
    </source>
</reference>
<accession>A0AAD4TL48</accession>
<proteinExistence type="predicted"/>